<dbReference type="STRING" id="162209.IJ22_33260"/>
<reference evidence="6" key="1">
    <citation type="submission" date="2015-12" db="EMBL/GenBank/DDBJ databases">
        <title>Complete genome sequences of two moderately thermophilic Paenibacillus species.</title>
        <authorList>
            <person name="Butler R.III."/>
            <person name="Wang J."/>
            <person name="Stark B.C."/>
            <person name="Pombert J.-F."/>
        </authorList>
    </citation>
    <scope>NUCLEOTIDE SEQUENCE [LARGE SCALE GENOMIC DNA]</scope>
    <source>
        <strain evidence="6">32O-Y</strain>
    </source>
</reference>
<dbReference type="PANTHER" id="PTHR23131">
    <property type="entry name" value="ENDORIBONUCLEASE LACTB2"/>
    <property type="match status" value="1"/>
</dbReference>
<proteinExistence type="predicted"/>
<dbReference type="AlphaFoldDB" id="A0A0U2VW29"/>
<keyword evidence="6" id="KW-1185">Reference proteome</keyword>
<dbReference type="EMBL" id="CP013652">
    <property type="protein sequence ID" value="ALS23687.1"/>
    <property type="molecule type" value="Genomic_DNA"/>
</dbReference>
<reference evidence="5 6" key="2">
    <citation type="journal article" date="2016" name="Genome Announc.">
        <title>Complete Genome Sequences of Two Interactive Moderate Thermophiles, Paenibacillus napthalenovorans 32O-Y and Paenibacillus sp. 32O-W.</title>
        <authorList>
            <person name="Butler R.R.III."/>
            <person name="Wang J."/>
            <person name="Stark B.C."/>
            <person name="Pombert J.F."/>
        </authorList>
    </citation>
    <scope>NUCLEOTIDE SEQUENCE [LARGE SCALE GENOMIC DNA]</scope>
    <source>
        <strain evidence="5 6">32O-Y</strain>
    </source>
</reference>
<comment type="catalytic activity">
    <reaction evidence="1">
        <text>3',5'-cyclic CMP + H2O = CMP + H(+)</text>
        <dbReference type="Rhea" id="RHEA:72675"/>
        <dbReference type="ChEBI" id="CHEBI:15377"/>
        <dbReference type="ChEBI" id="CHEBI:15378"/>
        <dbReference type="ChEBI" id="CHEBI:58003"/>
        <dbReference type="ChEBI" id="CHEBI:60377"/>
    </reaction>
    <physiologicalReaction direction="left-to-right" evidence="1">
        <dbReference type="Rhea" id="RHEA:72676"/>
    </physiologicalReaction>
</comment>
<evidence type="ECO:0000313" key="6">
    <source>
        <dbReference type="Proteomes" id="UP000061660"/>
    </source>
</evidence>
<dbReference type="SMART" id="SM00849">
    <property type="entry name" value="Lactamase_B"/>
    <property type="match status" value="1"/>
</dbReference>
<gene>
    <name evidence="5" type="ORF">IJ22_33260</name>
</gene>
<dbReference type="PANTHER" id="PTHR23131:SF4">
    <property type="entry name" value="METALLO-BETA-LACTAMASE SUPERFAMILY POTEIN"/>
    <property type="match status" value="1"/>
</dbReference>
<dbReference type="PATRIC" id="fig|162209.4.peg.3559"/>
<dbReference type="Gene3D" id="3.60.15.10">
    <property type="entry name" value="Ribonuclease Z/Hydroxyacylglutathione hydrolase-like"/>
    <property type="match status" value="1"/>
</dbReference>
<accession>A0A0U2VW29</accession>
<evidence type="ECO:0000256" key="3">
    <source>
        <dbReference type="ARBA" id="ARBA00048505"/>
    </source>
</evidence>
<evidence type="ECO:0000256" key="2">
    <source>
        <dbReference type="ARBA" id="ARBA00034301"/>
    </source>
</evidence>
<dbReference type="Pfam" id="PF00753">
    <property type="entry name" value="Lactamase_B"/>
    <property type="match status" value="1"/>
</dbReference>
<comment type="function">
    <text evidence="2">Counteracts the endogenous Pycsar antiviral defense system. Phosphodiesterase that enables metal-dependent hydrolysis of host cyclic nucleotide Pycsar defense signals such as cCMP and cUMP.</text>
</comment>
<dbReference type="Proteomes" id="UP000061660">
    <property type="component" value="Chromosome"/>
</dbReference>
<evidence type="ECO:0000259" key="4">
    <source>
        <dbReference type="SMART" id="SM00849"/>
    </source>
</evidence>
<dbReference type="RefSeq" id="WP_062409564.1">
    <property type="nucleotide sequence ID" value="NZ_CP013652.1"/>
</dbReference>
<name>A0A0U2VW29_9BACL</name>
<protein>
    <submittedName>
        <fullName evidence="5">Metallo-beta-lactamase</fullName>
    </submittedName>
</protein>
<evidence type="ECO:0000256" key="1">
    <source>
        <dbReference type="ARBA" id="ARBA00034221"/>
    </source>
</evidence>
<dbReference type="InterPro" id="IPR001279">
    <property type="entry name" value="Metallo-B-lactamas"/>
</dbReference>
<sequence length="326" mass="37555">MDKTEKNGCTVYPITVSTPYDVGYVNMYLMEEKGNLTLIDAGMDSDECWNAFHLTLSQNGYSLSDLSQIWITHNHQDHIGLVNRITARREIPVYAHRESIPRLKRDPEFLSLRIRFFEKLYRSMGCGAAGDQHILKLQEAVRRNEQFKIHAEIIPLSDSEYLGNVQVIEVPGHAPDHIAFWDAQRQWLFAGDHLLKTISSNAFIEPDLEGNRKFTLVEYTRSLNRCLSLHADTVFPGHGELIDDPKDLIERRLTRIGQKAEKIREMIQSGGSTAYELAQSYYPTKYIHVFAPVMSEIIGLLDYLEMNDRIKKILKNGVWHYELQTS</sequence>
<feature type="domain" description="Metallo-beta-lactamase" evidence="4">
    <location>
        <begin position="24"/>
        <end position="238"/>
    </location>
</feature>
<dbReference type="InterPro" id="IPR050662">
    <property type="entry name" value="Sec-metab_biosynth-thioest"/>
</dbReference>
<comment type="catalytic activity">
    <reaction evidence="3">
        <text>3',5'-cyclic UMP + H2O = UMP + H(+)</text>
        <dbReference type="Rhea" id="RHEA:70575"/>
        <dbReference type="ChEBI" id="CHEBI:15377"/>
        <dbReference type="ChEBI" id="CHEBI:15378"/>
        <dbReference type="ChEBI" id="CHEBI:57865"/>
        <dbReference type="ChEBI" id="CHEBI:184387"/>
    </reaction>
    <physiologicalReaction direction="left-to-right" evidence="3">
        <dbReference type="Rhea" id="RHEA:70576"/>
    </physiologicalReaction>
</comment>
<organism evidence="5 6">
    <name type="scientific">Paenibacillus naphthalenovorans</name>
    <dbReference type="NCBI Taxonomy" id="162209"/>
    <lineage>
        <taxon>Bacteria</taxon>
        <taxon>Bacillati</taxon>
        <taxon>Bacillota</taxon>
        <taxon>Bacilli</taxon>
        <taxon>Bacillales</taxon>
        <taxon>Paenibacillaceae</taxon>
        <taxon>Paenibacillus</taxon>
    </lineage>
</organism>
<dbReference type="SUPFAM" id="SSF56281">
    <property type="entry name" value="Metallo-hydrolase/oxidoreductase"/>
    <property type="match status" value="1"/>
</dbReference>
<evidence type="ECO:0000313" key="5">
    <source>
        <dbReference type="EMBL" id="ALS23687.1"/>
    </source>
</evidence>
<dbReference type="KEGG" id="pnp:IJ22_33260"/>
<dbReference type="InterPro" id="IPR036866">
    <property type="entry name" value="RibonucZ/Hydroxyglut_hydro"/>
</dbReference>